<evidence type="ECO:0000256" key="7">
    <source>
        <dbReference type="ARBA" id="ARBA00022475"/>
    </source>
</evidence>
<keyword evidence="14" id="KW-1133">Transmembrane helix</keyword>
<dbReference type="InterPro" id="IPR003409">
    <property type="entry name" value="MORN"/>
</dbReference>
<name>A0A2A6CY33_PRIPA</name>
<evidence type="ECO:0000256" key="9">
    <source>
        <dbReference type="ARBA" id="ARBA00022679"/>
    </source>
</evidence>
<evidence type="ECO:0000256" key="15">
    <source>
        <dbReference type="ARBA" id="ARBA00023034"/>
    </source>
</evidence>
<evidence type="ECO:0000313" key="20">
    <source>
        <dbReference type="Proteomes" id="UP000005239"/>
    </source>
</evidence>
<organism evidence="19 20">
    <name type="scientific">Pristionchus pacificus</name>
    <name type="common">Parasitic nematode worm</name>
    <dbReference type="NCBI Taxonomy" id="54126"/>
    <lineage>
        <taxon>Eukaryota</taxon>
        <taxon>Metazoa</taxon>
        <taxon>Ecdysozoa</taxon>
        <taxon>Nematoda</taxon>
        <taxon>Chromadorea</taxon>
        <taxon>Rhabditida</taxon>
        <taxon>Rhabditina</taxon>
        <taxon>Diplogasteromorpha</taxon>
        <taxon>Diplogasteroidea</taxon>
        <taxon>Neodiplogasteridae</taxon>
        <taxon>Pristionchus</taxon>
    </lineage>
</organism>
<feature type="compositionally biased region" description="Low complexity" evidence="18">
    <location>
        <begin position="80"/>
        <end position="90"/>
    </location>
</feature>
<keyword evidence="9" id="KW-0808">Transferase</keyword>
<evidence type="ECO:0000256" key="8">
    <source>
        <dbReference type="ARBA" id="ARBA00022676"/>
    </source>
</evidence>
<accession>A0A2A6CY33</accession>
<dbReference type="Gene3D" id="2.60.270.50">
    <property type="match status" value="1"/>
</dbReference>
<keyword evidence="8" id="KW-0328">Glycosyltransferase</keyword>
<dbReference type="Pfam" id="PF02493">
    <property type="entry name" value="MORN"/>
    <property type="match status" value="7"/>
</dbReference>
<feature type="region of interest" description="Disordered" evidence="18">
    <location>
        <begin position="72"/>
        <end position="109"/>
    </location>
</feature>
<keyword evidence="17" id="KW-0175">Coiled coil</keyword>
<keyword evidence="11" id="KW-0677">Repeat</keyword>
<reference evidence="20" key="1">
    <citation type="journal article" date="2008" name="Nat. Genet.">
        <title>The Pristionchus pacificus genome provides a unique perspective on nematode lifestyle and parasitism.</title>
        <authorList>
            <person name="Dieterich C."/>
            <person name="Clifton S.W."/>
            <person name="Schuster L.N."/>
            <person name="Chinwalla A."/>
            <person name="Delehaunty K."/>
            <person name="Dinkelacker I."/>
            <person name="Fulton L."/>
            <person name="Fulton R."/>
            <person name="Godfrey J."/>
            <person name="Minx P."/>
            <person name="Mitreva M."/>
            <person name="Roeseler W."/>
            <person name="Tian H."/>
            <person name="Witte H."/>
            <person name="Yang S.P."/>
            <person name="Wilson R.K."/>
            <person name="Sommer R.J."/>
        </authorList>
    </citation>
    <scope>NUCLEOTIDE SEQUENCE [LARGE SCALE GENOMIC DNA]</scope>
    <source>
        <strain evidence="20">PS312</strain>
    </source>
</reference>
<dbReference type="Proteomes" id="UP000005239">
    <property type="component" value="Unassembled WGS sequence"/>
</dbReference>
<reference evidence="19" key="2">
    <citation type="submission" date="2022-06" db="UniProtKB">
        <authorList>
            <consortium name="EnsemblMetazoa"/>
        </authorList>
    </citation>
    <scope>IDENTIFICATION</scope>
    <source>
        <strain evidence="19">PS312</strain>
    </source>
</reference>
<keyword evidence="15" id="KW-0333">Golgi apparatus</keyword>
<dbReference type="SUPFAM" id="SSF82185">
    <property type="entry name" value="Histone H3 K4-specific methyltransferase SET7/9 N-terminal domain"/>
    <property type="match status" value="2"/>
</dbReference>
<dbReference type="Gene3D" id="3.90.550.50">
    <property type="match status" value="1"/>
</dbReference>
<comment type="subcellular location">
    <subcellularLocation>
        <location evidence="3">Cell membrane</location>
    </subcellularLocation>
    <subcellularLocation>
        <location evidence="2">Endomembrane system</location>
        <topology evidence="2">Peripheral membrane protein</topology>
    </subcellularLocation>
    <subcellularLocation>
        <location evidence="1">Endoplasmic reticulum membrane</location>
        <topology evidence="1">Single-pass type IV membrane protein</topology>
    </subcellularLocation>
    <subcellularLocation>
        <location evidence="4">Golgi apparatus membrane</location>
        <topology evidence="4">Single-pass type II membrane protein</topology>
    </subcellularLocation>
</comment>
<sequence>MAIPYDPCDADFGVDALSVDINSNYSEDELDFVVVSAPEYDVQVSEPLDLIMERYIEEMQADTHRKLSMEDPQLSGADQSTDSAYSSSSSLARYQTTTNEDEKRKDDQQPINKITLAHPLHIDHTCSLCDAPLGHSIGQKILETRSTLLNPAPKEAAVMLRVHAAWAPFTEEELERAYRNLLCPHQIIALLRAPPDIGYEGEPYRQESRLAGNIIRQIAADLTASAKRDVVIVPKKLFEAAGSYDVDLPDPELPIVADQVYALRGLSPGRLLLVVKRKMEPVHWASIKSVLVYLASIGWEVYLAQEPPTLSTPTYRYQETDERLTALQGDVESMADIKFRVHIATHESNLFKGYWPLAQAATNDPHVIFEWFKATRKDVNSREPKQRTWTNTKQIFCTLPDSPGSLVWNLRMLTAESENKRLKEELAQLRTFADGKSARNKQLKEEVEKLRKDVEEAFRNERRRYIVVNMVTRNSDKSLIMSEDDGFHNMVKFGPLAIQLFARVGMQVTGAVISKYSHESAVNVNFEISNRSNVTLITNSLDVIHGEVVDAPVNVEPLNEIEFAVRKSSFISSGSKGVALFELAGRILFIYWRVPLAGGSHKLAIGLGEPGEPKSHFYNDVKEVTNFEQFKLRFNAWDCHEYGENVRDVLIDDGQYAVSGLSKTTTIKLEIACSDMAAENFEASEEPREIRRCVFDGAQCEELILEVEDEDAEGVGHFVIDDEEEYSGDFSQSLAHGYGVSSALKEYAIFAGHWERGYATLGEHLWPGQSYRGEWKGGAPHGVGMQTTASNKYKGNWWAGKKQGYGTLFEIDTKTTYAGYWYNDERSGCGTEIYKDGGMYSGQWRNDSKHGFGIEIRLIDNGDSYTYYGEWCAGQRCGFGITEGSDGTTYSGEWKDNLKDGYGTTTMKTEMSEAGLYVENRFDKQIQKKDKARLEKCIEEASKCALNAKYKDEFKPEKFTEANQTLHQLINRVPIDSLIFHTPRYNYMDKYGIVLLVISAEWEKEERNEIRRLWASKNESRMQQTGKSLVIFLVGRNRSSNLDEEAEMYGDLLQIDVHENYRNLVYKIAAGFRWLYETIVFEFAAKIDSDTVVHIDRLYTQLKRVEIERRSADWLLCEKRGFEPVRDEHSYWFVSTSDYGETMWHPTYCEGPGYAMKGATLAKIVGQMSNHTVIEVEDVFFTGIVAETLKINFINPDVVKSRYTTDMRWNTDGPVLAVLCTHYQFGSDNRYKKDLAAAWKFLKSGNEDIFKEWEIATAANILKEHSTSVNDYKPVNQVISYSPEVLCDYNRNPAPDTSGSLAWNMRMLTAESENKRLKAELEKMRSIANVKNAHNRKLKAELANLRKAGAQNPDNGKRYVVVNVIPTNK</sequence>
<dbReference type="PANTHER" id="PTHR23085:SF16">
    <property type="entry name" value="GH28348P"/>
    <property type="match status" value="1"/>
</dbReference>
<evidence type="ECO:0000256" key="4">
    <source>
        <dbReference type="ARBA" id="ARBA00004323"/>
    </source>
</evidence>
<gene>
    <name evidence="19" type="primary">WBGene00104207</name>
</gene>
<evidence type="ECO:0000256" key="14">
    <source>
        <dbReference type="ARBA" id="ARBA00022989"/>
    </source>
</evidence>
<dbReference type="GO" id="GO:0000139">
    <property type="term" value="C:Golgi membrane"/>
    <property type="evidence" value="ECO:0007669"/>
    <property type="project" value="UniProtKB-SubCell"/>
</dbReference>
<dbReference type="GO" id="GO:0005886">
    <property type="term" value="C:plasma membrane"/>
    <property type="evidence" value="ECO:0007669"/>
    <property type="project" value="UniProtKB-SubCell"/>
</dbReference>
<keyword evidence="12" id="KW-0256">Endoplasmic reticulum</keyword>
<evidence type="ECO:0000256" key="12">
    <source>
        <dbReference type="ARBA" id="ARBA00022824"/>
    </source>
</evidence>
<keyword evidence="16" id="KW-0472">Membrane</keyword>
<dbReference type="InterPro" id="IPR017191">
    <property type="entry name" value="Junctophilin"/>
</dbReference>
<proteinExistence type="inferred from homology"/>
<keyword evidence="10" id="KW-0812">Transmembrane</keyword>
<dbReference type="GO" id="GO:0030314">
    <property type="term" value="C:junctional membrane complex"/>
    <property type="evidence" value="ECO:0007669"/>
    <property type="project" value="InterPro"/>
</dbReference>
<evidence type="ECO:0000256" key="11">
    <source>
        <dbReference type="ARBA" id="ARBA00022737"/>
    </source>
</evidence>
<evidence type="ECO:0000256" key="17">
    <source>
        <dbReference type="SAM" id="Coils"/>
    </source>
</evidence>
<dbReference type="Gene3D" id="2.20.110.10">
    <property type="entry name" value="Histone H3 K4-specific methyltransferase SET7/9 N-terminal domain"/>
    <property type="match status" value="2"/>
</dbReference>
<dbReference type="GO" id="GO:0005789">
    <property type="term" value="C:endoplasmic reticulum membrane"/>
    <property type="evidence" value="ECO:0007669"/>
    <property type="project" value="UniProtKB-SubCell"/>
</dbReference>
<evidence type="ECO:0000256" key="2">
    <source>
        <dbReference type="ARBA" id="ARBA00004184"/>
    </source>
</evidence>
<protein>
    <submittedName>
        <fullName evidence="19">Uncharacterized protein</fullName>
    </submittedName>
</protein>
<dbReference type="InterPro" id="IPR002659">
    <property type="entry name" value="Glyco_trans_31"/>
</dbReference>
<keyword evidence="20" id="KW-1185">Reference proteome</keyword>
<keyword evidence="13" id="KW-0735">Signal-anchor</keyword>
<comment type="similarity">
    <text evidence="5">Belongs to the junctophilin family.</text>
</comment>
<evidence type="ECO:0000256" key="1">
    <source>
        <dbReference type="ARBA" id="ARBA00004163"/>
    </source>
</evidence>
<dbReference type="GO" id="GO:0016758">
    <property type="term" value="F:hexosyltransferase activity"/>
    <property type="evidence" value="ECO:0007669"/>
    <property type="project" value="InterPro"/>
</dbReference>
<dbReference type="EnsemblMetazoa" id="PPA14653.1">
    <property type="protein sequence ID" value="PPA14653.1"/>
    <property type="gene ID" value="WBGene00104207"/>
</dbReference>
<feature type="coiled-coil region" evidence="17">
    <location>
        <begin position="1307"/>
        <end position="1348"/>
    </location>
</feature>
<evidence type="ECO:0000256" key="3">
    <source>
        <dbReference type="ARBA" id="ARBA00004236"/>
    </source>
</evidence>
<evidence type="ECO:0000256" key="18">
    <source>
        <dbReference type="SAM" id="MobiDB-lite"/>
    </source>
</evidence>
<evidence type="ECO:0000256" key="16">
    <source>
        <dbReference type="ARBA" id="ARBA00023136"/>
    </source>
</evidence>
<keyword evidence="7" id="KW-1003">Cell membrane</keyword>
<evidence type="ECO:0000256" key="6">
    <source>
        <dbReference type="ARBA" id="ARBA00008661"/>
    </source>
</evidence>
<evidence type="ECO:0000256" key="5">
    <source>
        <dbReference type="ARBA" id="ARBA00008599"/>
    </source>
</evidence>
<dbReference type="PANTHER" id="PTHR23085">
    <property type="entry name" value="GH28348P"/>
    <property type="match status" value="1"/>
</dbReference>
<accession>A0A8R1YIV9</accession>
<dbReference type="SMART" id="SM00698">
    <property type="entry name" value="MORN"/>
    <property type="match status" value="6"/>
</dbReference>
<feature type="coiled-coil region" evidence="17">
    <location>
        <begin position="412"/>
        <end position="464"/>
    </location>
</feature>
<evidence type="ECO:0000256" key="10">
    <source>
        <dbReference type="ARBA" id="ARBA00022692"/>
    </source>
</evidence>
<evidence type="ECO:0000313" key="19">
    <source>
        <dbReference type="EnsemblMetazoa" id="PPA14653.1"/>
    </source>
</evidence>
<dbReference type="Pfam" id="PF01762">
    <property type="entry name" value="Galactosyl_T"/>
    <property type="match status" value="1"/>
</dbReference>
<evidence type="ECO:0000256" key="13">
    <source>
        <dbReference type="ARBA" id="ARBA00022968"/>
    </source>
</evidence>
<comment type="similarity">
    <text evidence="6">Belongs to the glycosyltransferase 31 family.</text>
</comment>